<sequence>MRPLSISKLVHQGPWAGPFQECTMKRTADSTIASHHACCLRSRLEARRLLEVSALNQDRFRMPSHPARESLQRWVNSEPVNLGCVSLVPPSVDQGFERKTQLTPTETVRGSRWQLL</sequence>
<protein>
    <submittedName>
        <fullName evidence="1">Uncharacterized protein</fullName>
    </submittedName>
</protein>
<name>A0A0D0E2U0_9AGAM</name>
<organism evidence="1 2">
    <name type="scientific">Paxillus rubicundulus Ve08.2h10</name>
    <dbReference type="NCBI Taxonomy" id="930991"/>
    <lineage>
        <taxon>Eukaryota</taxon>
        <taxon>Fungi</taxon>
        <taxon>Dikarya</taxon>
        <taxon>Basidiomycota</taxon>
        <taxon>Agaricomycotina</taxon>
        <taxon>Agaricomycetes</taxon>
        <taxon>Agaricomycetidae</taxon>
        <taxon>Boletales</taxon>
        <taxon>Paxilineae</taxon>
        <taxon>Paxillaceae</taxon>
        <taxon>Paxillus</taxon>
    </lineage>
</organism>
<evidence type="ECO:0000313" key="1">
    <source>
        <dbReference type="EMBL" id="KIK95024.1"/>
    </source>
</evidence>
<dbReference type="Proteomes" id="UP000054538">
    <property type="component" value="Unassembled WGS sequence"/>
</dbReference>
<accession>A0A0D0E2U0</accession>
<keyword evidence="2" id="KW-1185">Reference proteome</keyword>
<gene>
    <name evidence="1" type="ORF">PAXRUDRAFT_412612</name>
</gene>
<dbReference type="AlphaFoldDB" id="A0A0D0E2U0"/>
<reference evidence="2" key="2">
    <citation type="submission" date="2015-01" db="EMBL/GenBank/DDBJ databases">
        <title>Evolutionary Origins and Diversification of the Mycorrhizal Mutualists.</title>
        <authorList>
            <consortium name="DOE Joint Genome Institute"/>
            <consortium name="Mycorrhizal Genomics Consortium"/>
            <person name="Kohler A."/>
            <person name="Kuo A."/>
            <person name="Nagy L.G."/>
            <person name="Floudas D."/>
            <person name="Copeland A."/>
            <person name="Barry K.W."/>
            <person name="Cichocki N."/>
            <person name="Veneault-Fourrey C."/>
            <person name="LaButti K."/>
            <person name="Lindquist E.A."/>
            <person name="Lipzen A."/>
            <person name="Lundell T."/>
            <person name="Morin E."/>
            <person name="Murat C."/>
            <person name="Riley R."/>
            <person name="Ohm R."/>
            <person name="Sun H."/>
            <person name="Tunlid A."/>
            <person name="Henrissat B."/>
            <person name="Grigoriev I.V."/>
            <person name="Hibbett D.S."/>
            <person name="Martin F."/>
        </authorList>
    </citation>
    <scope>NUCLEOTIDE SEQUENCE [LARGE SCALE GENOMIC DNA]</scope>
    <source>
        <strain evidence="2">Ve08.2h10</strain>
    </source>
</reference>
<dbReference type="InParanoid" id="A0A0D0E2U0"/>
<reference evidence="1 2" key="1">
    <citation type="submission" date="2014-04" db="EMBL/GenBank/DDBJ databases">
        <authorList>
            <consortium name="DOE Joint Genome Institute"/>
            <person name="Kuo A."/>
            <person name="Kohler A."/>
            <person name="Jargeat P."/>
            <person name="Nagy L.G."/>
            <person name="Floudas D."/>
            <person name="Copeland A."/>
            <person name="Barry K.W."/>
            <person name="Cichocki N."/>
            <person name="Veneault-Fourrey C."/>
            <person name="LaButti K."/>
            <person name="Lindquist E.A."/>
            <person name="Lipzen A."/>
            <person name="Lundell T."/>
            <person name="Morin E."/>
            <person name="Murat C."/>
            <person name="Sun H."/>
            <person name="Tunlid A."/>
            <person name="Henrissat B."/>
            <person name="Grigoriev I.V."/>
            <person name="Hibbett D.S."/>
            <person name="Martin F."/>
            <person name="Nordberg H.P."/>
            <person name="Cantor M.N."/>
            <person name="Hua S.X."/>
        </authorList>
    </citation>
    <scope>NUCLEOTIDE SEQUENCE [LARGE SCALE GENOMIC DNA]</scope>
    <source>
        <strain evidence="1 2">Ve08.2h10</strain>
    </source>
</reference>
<evidence type="ECO:0000313" key="2">
    <source>
        <dbReference type="Proteomes" id="UP000054538"/>
    </source>
</evidence>
<dbReference type="EMBL" id="KN825070">
    <property type="protein sequence ID" value="KIK95024.1"/>
    <property type="molecule type" value="Genomic_DNA"/>
</dbReference>
<proteinExistence type="predicted"/>
<dbReference type="HOGENOM" id="CLU_2097600_0_0_1"/>